<dbReference type="AlphaFoldDB" id="A0AA87ZBK5"/>
<sequence>MEDPLKSSMRFFSDQQLCYADILSPPEARPPENRSRRPQFPQDLDLFFSGDLRPPFDVVALLRCSRYSLGIMASSRGLVAGRLLLQLAELFNPFKLDELQFMTKWREFRIVENLRNCPQFDFVERLCMISEIGHSCGYEPNQAVVDCSVCGSSGHAISGDLNLLDKLILKTDARYIIVVEKHAIFQRLSEDRFFNQIPSILITAKGYPDIATRFLLHRMSRAFPELPILALVDWNPAGLAILCTFKYGSLGMGLEAYRYACNVRWLGLRGDDVQFIPEESLVPLKPKDLQIAKSLMSSDILPENYGEELAFMVRSGQRAEIEALYCHGYEFLGKFIANKVVQANYI</sequence>
<evidence type="ECO:0000313" key="3">
    <source>
        <dbReference type="Proteomes" id="UP001187192"/>
    </source>
</evidence>
<dbReference type="Pfam" id="PF21180">
    <property type="entry name" value="TOP6A-Spo11_Toprim"/>
    <property type="match status" value="1"/>
</dbReference>
<dbReference type="GO" id="GO:0003918">
    <property type="term" value="F:DNA topoisomerase type II (double strand cut, ATP-hydrolyzing) activity"/>
    <property type="evidence" value="ECO:0007669"/>
    <property type="project" value="InterPro"/>
</dbReference>
<evidence type="ECO:0000313" key="2">
    <source>
        <dbReference type="EMBL" id="GMN31912.1"/>
    </source>
</evidence>
<dbReference type="CDD" id="cd00223">
    <property type="entry name" value="TOPRIM_TopoIIB_SPO"/>
    <property type="match status" value="1"/>
</dbReference>
<dbReference type="GO" id="GO:0000228">
    <property type="term" value="C:nuclear chromosome"/>
    <property type="evidence" value="ECO:0007669"/>
    <property type="project" value="TreeGrafter"/>
</dbReference>
<dbReference type="SUPFAM" id="SSF56726">
    <property type="entry name" value="DNA topoisomerase IV, alpha subunit"/>
    <property type="match status" value="1"/>
</dbReference>
<dbReference type="EMBL" id="BTGU01000003">
    <property type="protein sequence ID" value="GMN31912.1"/>
    <property type="molecule type" value="Genomic_DNA"/>
</dbReference>
<dbReference type="InterPro" id="IPR036078">
    <property type="entry name" value="Spo11/TopoVI_A_sf"/>
</dbReference>
<dbReference type="Gene3D" id="3.40.1360.10">
    <property type="match status" value="1"/>
</dbReference>
<gene>
    <name evidence="2" type="ORF">TIFTF001_003454</name>
</gene>
<dbReference type="GO" id="GO:0042138">
    <property type="term" value="P:meiotic DNA double-strand break formation"/>
    <property type="evidence" value="ECO:0007669"/>
    <property type="project" value="TreeGrafter"/>
</dbReference>
<proteinExistence type="predicted"/>
<dbReference type="GO" id="GO:0003677">
    <property type="term" value="F:DNA binding"/>
    <property type="evidence" value="ECO:0007669"/>
    <property type="project" value="InterPro"/>
</dbReference>
<dbReference type="GO" id="GO:0000706">
    <property type="term" value="P:meiotic DNA double-strand break processing"/>
    <property type="evidence" value="ECO:0007669"/>
    <property type="project" value="TreeGrafter"/>
</dbReference>
<dbReference type="GO" id="GO:0007131">
    <property type="term" value="P:reciprocal meiotic recombination"/>
    <property type="evidence" value="ECO:0007669"/>
    <property type="project" value="TreeGrafter"/>
</dbReference>
<accession>A0AA87ZBK5</accession>
<reference evidence="2" key="1">
    <citation type="submission" date="2023-07" db="EMBL/GenBank/DDBJ databases">
        <title>draft genome sequence of fig (Ficus carica).</title>
        <authorList>
            <person name="Takahashi T."/>
            <person name="Nishimura K."/>
        </authorList>
    </citation>
    <scope>NUCLEOTIDE SEQUENCE</scope>
</reference>
<keyword evidence="3" id="KW-1185">Reference proteome</keyword>
<dbReference type="InterPro" id="IPR002815">
    <property type="entry name" value="Spo11/TopoVI_A"/>
</dbReference>
<evidence type="ECO:0000259" key="1">
    <source>
        <dbReference type="Pfam" id="PF21180"/>
    </source>
</evidence>
<organism evidence="2 3">
    <name type="scientific">Ficus carica</name>
    <name type="common">Common fig</name>
    <dbReference type="NCBI Taxonomy" id="3494"/>
    <lineage>
        <taxon>Eukaryota</taxon>
        <taxon>Viridiplantae</taxon>
        <taxon>Streptophyta</taxon>
        <taxon>Embryophyta</taxon>
        <taxon>Tracheophyta</taxon>
        <taxon>Spermatophyta</taxon>
        <taxon>Magnoliopsida</taxon>
        <taxon>eudicotyledons</taxon>
        <taxon>Gunneridae</taxon>
        <taxon>Pentapetalae</taxon>
        <taxon>rosids</taxon>
        <taxon>fabids</taxon>
        <taxon>Rosales</taxon>
        <taxon>Moraceae</taxon>
        <taxon>Ficeae</taxon>
        <taxon>Ficus</taxon>
    </lineage>
</organism>
<feature type="domain" description="Topoisomerase 6 subunit A/Spo11 TOPRIM" evidence="1">
    <location>
        <begin position="175"/>
        <end position="339"/>
    </location>
</feature>
<name>A0AA87ZBK5_FICCA</name>
<comment type="caution">
    <text evidence="2">The sequence shown here is derived from an EMBL/GenBank/DDBJ whole genome shotgun (WGS) entry which is preliminary data.</text>
</comment>
<dbReference type="PANTHER" id="PTHR10848">
    <property type="entry name" value="MEIOTIC RECOMBINATION PROTEIN SPO11"/>
    <property type="match status" value="1"/>
</dbReference>
<dbReference type="PANTHER" id="PTHR10848:SF0">
    <property type="entry name" value="MEIOTIC RECOMBINATION PROTEIN SPO11"/>
    <property type="match status" value="1"/>
</dbReference>
<dbReference type="Proteomes" id="UP001187192">
    <property type="component" value="Unassembled WGS sequence"/>
</dbReference>
<protein>
    <recommendedName>
        <fullName evidence="1">Topoisomerase 6 subunit A/Spo11 TOPRIM domain-containing protein</fullName>
    </recommendedName>
</protein>
<dbReference type="InterPro" id="IPR034136">
    <property type="entry name" value="TOPRIM_Topo6A/Spo11"/>
</dbReference>